<evidence type="ECO:0000313" key="3">
    <source>
        <dbReference type="EMBL" id="RGD87237.1"/>
    </source>
</evidence>
<dbReference type="Proteomes" id="UP000261032">
    <property type="component" value="Unassembled WGS sequence"/>
</dbReference>
<sequence length="107" mass="12233">MWIIFGSLSIICTLMSCLSIFKSQEKLRAYWFSILGLVFTVLTLLAGYQLVSNWVKHEDWSALLDVVPSMFTILTIYVITMLTANIIALILIRGKSKNTNDNLMKKR</sequence>
<comment type="caution">
    <text evidence="3">The sequence shown here is derived from an EMBL/GenBank/DDBJ whole genome shotgun (WGS) entry which is preliminary data.</text>
</comment>
<feature type="transmembrane region" description="Helical" evidence="1">
    <location>
        <begin position="71"/>
        <end position="92"/>
    </location>
</feature>
<gene>
    <name evidence="3" type="ORF">DXB93_00785</name>
    <name evidence="2" type="ORF">PM738_04060</name>
</gene>
<accession>A0A3E3AGS8</accession>
<dbReference type="GeneID" id="64196878"/>
<protein>
    <recommendedName>
        <fullName evidence="5">MFS transporter</fullName>
    </recommendedName>
</protein>
<evidence type="ECO:0000256" key="1">
    <source>
        <dbReference type="SAM" id="Phobius"/>
    </source>
</evidence>
<dbReference type="EMBL" id="JAQLKE010000004">
    <property type="protein sequence ID" value="MDB7082966.1"/>
    <property type="molecule type" value="Genomic_DNA"/>
</dbReference>
<feature type="transmembrane region" description="Helical" evidence="1">
    <location>
        <begin position="6"/>
        <end position="22"/>
    </location>
</feature>
<dbReference type="Proteomes" id="UP001211987">
    <property type="component" value="Unassembled WGS sequence"/>
</dbReference>
<reference evidence="3 4" key="1">
    <citation type="submission" date="2018-08" db="EMBL/GenBank/DDBJ databases">
        <title>A genome reference for cultivated species of the human gut microbiota.</title>
        <authorList>
            <person name="Zou Y."/>
            <person name="Xue W."/>
            <person name="Luo G."/>
        </authorList>
    </citation>
    <scope>NUCLEOTIDE SEQUENCE [LARGE SCALE GENOMIC DNA]</scope>
    <source>
        <strain evidence="3 4">OM06-4</strain>
    </source>
</reference>
<keyword evidence="1" id="KW-0472">Membrane</keyword>
<dbReference type="AlphaFoldDB" id="A0A3E3AGS8"/>
<name>A0A3E3AGS8_9FIRM</name>
<feature type="transmembrane region" description="Helical" evidence="1">
    <location>
        <begin position="29"/>
        <end position="51"/>
    </location>
</feature>
<evidence type="ECO:0000313" key="2">
    <source>
        <dbReference type="EMBL" id="MDB7082966.1"/>
    </source>
</evidence>
<proteinExistence type="predicted"/>
<keyword evidence="1" id="KW-0812">Transmembrane</keyword>
<dbReference type="RefSeq" id="WP_008792205.1">
    <property type="nucleotide sequence ID" value="NZ_AP031443.1"/>
</dbReference>
<organism evidence="3 4">
    <name type="scientific">Thomasclavelia ramosa</name>
    <dbReference type="NCBI Taxonomy" id="1547"/>
    <lineage>
        <taxon>Bacteria</taxon>
        <taxon>Bacillati</taxon>
        <taxon>Bacillota</taxon>
        <taxon>Erysipelotrichia</taxon>
        <taxon>Erysipelotrichales</taxon>
        <taxon>Coprobacillaceae</taxon>
        <taxon>Thomasclavelia</taxon>
    </lineage>
</organism>
<keyword evidence="1" id="KW-1133">Transmembrane helix</keyword>
<evidence type="ECO:0000313" key="4">
    <source>
        <dbReference type="Proteomes" id="UP000261032"/>
    </source>
</evidence>
<dbReference type="EMBL" id="QUSL01000001">
    <property type="protein sequence ID" value="RGD87237.1"/>
    <property type="molecule type" value="Genomic_DNA"/>
</dbReference>
<evidence type="ECO:0008006" key="5">
    <source>
        <dbReference type="Google" id="ProtNLM"/>
    </source>
</evidence>
<reference evidence="2" key="2">
    <citation type="submission" date="2023-01" db="EMBL/GenBank/DDBJ databases">
        <title>Human gut microbiome strain richness.</title>
        <authorList>
            <person name="Chen-Liaw A."/>
        </authorList>
    </citation>
    <scope>NUCLEOTIDE SEQUENCE</scope>
    <source>
        <strain evidence="2">1001217st2_G6_1001217B_191108</strain>
    </source>
</reference>